<dbReference type="InterPro" id="IPR000337">
    <property type="entry name" value="GPCR_3"/>
</dbReference>
<evidence type="ECO:0000256" key="6">
    <source>
        <dbReference type="ARBA" id="ARBA00023180"/>
    </source>
</evidence>
<evidence type="ECO:0000256" key="3">
    <source>
        <dbReference type="ARBA" id="ARBA00022989"/>
    </source>
</evidence>
<sequence length="375" mass="40629">MSDGDCCRRLLEMLACLAVLFFLSPLHLASGMWCSSSSIEVRDSAFDFNVGGLFPLRRGNQTGTHGSTACDVVSTAGVQQMMAAVYALRRVREKHGLSIGLHAVDACGGSGHQLAGLLRLMQQYDDATQCRSHATPHNTTRLFGVLSSYVDDVTSDLLDTLRLPNVAYTMTGAAASNAINMSVDDMQFSFDKVQAIVQLLKSLKVRQITAVFVSADPLRAATYRMFRTLAESAGLCVRGVYAFSDDPQTDELASFFETLTTDGAAQQAVLLFVNGAEATQLEAAARRSDAHALAAVTWIALDRLPSVARLPASAIVIVGDPGRPRPLADDFRRFFVDRLRDQMPTSDVVREYVREAYGCRTSGDGADAMHCNAQQ</sequence>
<protein>
    <submittedName>
        <fullName evidence="9">Metabotropic glutamate receptor-like</fullName>
    </submittedName>
</protein>
<dbReference type="Gene3D" id="3.40.50.2300">
    <property type="match status" value="2"/>
</dbReference>
<keyword evidence="8" id="KW-1185">Reference proteome</keyword>
<keyword evidence="7" id="KW-0732">Signal</keyword>
<keyword evidence="3" id="KW-1133">Transmembrane helix</keyword>
<keyword evidence="4" id="KW-0472">Membrane</keyword>
<evidence type="ECO:0000256" key="7">
    <source>
        <dbReference type="SAM" id="SignalP"/>
    </source>
</evidence>
<proteinExistence type="predicted"/>
<feature type="signal peptide" evidence="7">
    <location>
        <begin position="1"/>
        <end position="31"/>
    </location>
</feature>
<dbReference type="GeneID" id="106807895"/>
<evidence type="ECO:0000256" key="1">
    <source>
        <dbReference type="ARBA" id="ARBA00004141"/>
    </source>
</evidence>
<dbReference type="PANTHER" id="PTHR24060">
    <property type="entry name" value="METABOTROPIC GLUTAMATE RECEPTOR"/>
    <property type="match status" value="1"/>
</dbReference>
<evidence type="ECO:0000256" key="5">
    <source>
        <dbReference type="ARBA" id="ARBA00023170"/>
    </source>
</evidence>
<evidence type="ECO:0000313" key="8">
    <source>
        <dbReference type="Proteomes" id="UP000695022"/>
    </source>
</evidence>
<dbReference type="PRINTS" id="PR00248">
    <property type="entry name" value="GPCRMGR"/>
</dbReference>
<accession>A0ABM1E119</accession>
<gene>
    <name evidence="9" type="primary">LOC106807895</name>
</gene>
<evidence type="ECO:0000256" key="2">
    <source>
        <dbReference type="ARBA" id="ARBA00022692"/>
    </source>
</evidence>
<name>A0ABM1E119_PRICU</name>
<keyword evidence="5" id="KW-0675">Receptor</keyword>
<dbReference type="InterPro" id="IPR050726">
    <property type="entry name" value="mGluR"/>
</dbReference>
<reference evidence="9" key="1">
    <citation type="submission" date="2025-08" db="UniProtKB">
        <authorList>
            <consortium name="RefSeq"/>
        </authorList>
    </citation>
    <scope>IDENTIFICATION</scope>
</reference>
<dbReference type="SUPFAM" id="SSF53822">
    <property type="entry name" value="Periplasmic binding protein-like I"/>
    <property type="match status" value="1"/>
</dbReference>
<feature type="chain" id="PRO_5045865091" evidence="7">
    <location>
        <begin position="32"/>
        <end position="375"/>
    </location>
</feature>
<organism evidence="8 9">
    <name type="scientific">Priapulus caudatus</name>
    <name type="common">Priapulid worm</name>
    <dbReference type="NCBI Taxonomy" id="37621"/>
    <lineage>
        <taxon>Eukaryota</taxon>
        <taxon>Metazoa</taxon>
        <taxon>Ecdysozoa</taxon>
        <taxon>Scalidophora</taxon>
        <taxon>Priapulida</taxon>
        <taxon>Priapulimorpha</taxon>
        <taxon>Priapulimorphida</taxon>
        <taxon>Priapulidae</taxon>
        <taxon>Priapulus</taxon>
    </lineage>
</organism>
<dbReference type="RefSeq" id="XP_014665890.1">
    <property type="nucleotide sequence ID" value="XM_014810404.1"/>
</dbReference>
<keyword evidence="2" id="KW-0812">Transmembrane</keyword>
<dbReference type="Proteomes" id="UP000695022">
    <property type="component" value="Unplaced"/>
</dbReference>
<evidence type="ECO:0000313" key="9">
    <source>
        <dbReference type="RefSeq" id="XP_014665890.1"/>
    </source>
</evidence>
<keyword evidence="6" id="KW-0325">Glycoprotein</keyword>
<dbReference type="InterPro" id="IPR028082">
    <property type="entry name" value="Peripla_BP_I"/>
</dbReference>
<comment type="subcellular location">
    <subcellularLocation>
        <location evidence="1">Membrane</location>
        <topology evidence="1">Multi-pass membrane protein</topology>
    </subcellularLocation>
</comment>
<evidence type="ECO:0000256" key="4">
    <source>
        <dbReference type="ARBA" id="ARBA00023136"/>
    </source>
</evidence>